<dbReference type="Proteomes" id="UP001267426">
    <property type="component" value="Unassembled WGS sequence"/>
</dbReference>
<dbReference type="InterPro" id="IPR014948">
    <property type="entry name" value="BrxA"/>
</dbReference>
<evidence type="ECO:0000313" key="1">
    <source>
        <dbReference type="EMBL" id="MDT0631441.1"/>
    </source>
</evidence>
<reference evidence="1 2" key="1">
    <citation type="submission" date="2023-09" db="EMBL/GenBank/DDBJ databases">
        <authorList>
            <person name="Rey-Velasco X."/>
        </authorList>
    </citation>
    <scope>NUCLEOTIDE SEQUENCE [LARGE SCALE GENOMIC DNA]</scope>
    <source>
        <strain evidence="1 2">F394</strain>
    </source>
</reference>
<gene>
    <name evidence="1" type="ORF">RM540_06720</name>
</gene>
<dbReference type="RefSeq" id="WP_311662784.1">
    <property type="nucleotide sequence ID" value="NZ_JAVRHT010000012.1"/>
</dbReference>
<keyword evidence="2" id="KW-1185">Reference proteome</keyword>
<protein>
    <submittedName>
        <fullName evidence="1">DUF1819 family protein</fullName>
    </submittedName>
</protein>
<name>A0ABU3BQ69_9BACT</name>
<organism evidence="1 2">
    <name type="scientific">Rubrivirga litoralis</name>
    <dbReference type="NCBI Taxonomy" id="3075598"/>
    <lineage>
        <taxon>Bacteria</taxon>
        <taxon>Pseudomonadati</taxon>
        <taxon>Rhodothermota</taxon>
        <taxon>Rhodothermia</taxon>
        <taxon>Rhodothermales</taxon>
        <taxon>Rubricoccaceae</taxon>
        <taxon>Rubrivirga</taxon>
    </lineage>
</organism>
<evidence type="ECO:0000313" key="2">
    <source>
        <dbReference type="Proteomes" id="UP001267426"/>
    </source>
</evidence>
<comment type="caution">
    <text evidence="1">The sequence shown here is derived from an EMBL/GenBank/DDBJ whole genome shotgun (WGS) entry which is preliminary data.</text>
</comment>
<dbReference type="Gene3D" id="1.10.3540.10">
    <property type="entry name" value="uncharacterized protein from magnetospirillum magneticum domain"/>
    <property type="match status" value="1"/>
</dbReference>
<dbReference type="InterPro" id="IPR023137">
    <property type="entry name" value="BrxA_sf"/>
</dbReference>
<dbReference type="Pfam" id="PF08849">
    <property type="entry name" value="BrxA"/>
    <property type="match status" value="1"/>
</dbReference>
<proteinExistence type="predicted"/>
<accession>A0ABU3BQ69</accession>
<sequence>MTPTRKDVVSSFTLIKGALVDETYAAFADWDLGQTQDENLDRLRRTNSIGASSANWLRDVAKVLHRRYDPEGRDAPLVGLAQRGCPRDVWTPLMIWHATRDEFLLADFLREWLYERHRDGVYRVRVEDLLPYLASLPSRAEAVTGTKQWSESTAKRVASSLLKISNDVGLLRGTRVREFAPYRLPDPSLLYLLHAVAEREPNARNLLDAPDWRMYLMSAADVEREVLRLHQYRALDFQAAGSLAQLRLPAPSLADFARQMTW</sequence>
<dbReference type="EMBL" id="JAVRHT010000012">
    <property type="protein sequence ID" value="MDT0631441.1"/>
    <property type="molecule type" value="Genomic_DNA"/>
</dbReference>